<sequence length="133" mass="15153">MFYLNPLVFETYFNCTQRTQKEWEKEGSPNLLLGMFYIGIGIIFITLYTAALFALGSKELIKNSAYKMMFVLGIIDIVALCIICLISGYFTIIGSVFCLNRKITYFSGIIVLGKWLLDFKLLYQLHPSTVTCS</sequence>
<reference evidence="2" key="1">
    <citation type="submission" date="2016-11" db="UniProtKB">
        <authorList>
            <consortium name="WormBaseParasite"/>
        </authorList>
    </citation>
    <scope>IDENTIFICATION</scope>
    <source>
        <strain evidence="2">KR3021</strain>
    </source>
</reference>
<dbReference type="WBParaSite" id="RSKR_0000388500.1">
    <property type="protein sequence ID" value="RSKR_0000388500.1"/>
    <property type="gene ID" value="RSKR_0000388500"/>
</dbReference>
<organism evidence="1 2">
    <name type="scientific">Rhabditophanes sp. KR3021</name>
    <dbReference type="NCBI Taxonomy" id="114890"/>
    <lineage>
        <taxon>Eukaryota</taxon>
        <taxon>Metazoa</taxon>
        <taxon>Ecdysozoa</taxon>
        <taxon>Nematoda</taxon>
        <taxon>Chromadorea</taxon>
        <taxon>Rhabditida</taxon>
        <taxon>Tylenchina</taxon>
        <taxon>Panagrolaimomorpha</taxon>
        <taxon>Strongyloidoidea</taxon>
        <taxon>Alloionematidae</taxon>
        <taxon>Rhabditophanes</taxon>
    </lineage>
</organism>
<evidence type="ECO:0000313" key="1">
    <source>
        <dbReference type="Proteomes" id="UP000095286"/>
    </source>
</evidence>
<accession>A0AC35TT18</accession>
<name>A0AC35TT18_9BILA</name>
<proteinExistence type="predicted"/>
<evidence type="ECO:0000313" key="2">
    <source>
        <dbReference type="WBParaSite" id="RSKR_0000388500.1"/>
    </source>
</evidence>
<dbReference type="Proteomes" id="UP000095286">
    <property type="component" value="Unplaced"/>
</dbReference>
<protein>
    <submittedName>
        <fullName evidence="2">G_PROTEIN_RECEP_F1_2 domain-containing protein</fullName>
    </submittedName>
</protein>